<dbReference type="SMART" id="SM00212">
    <property type="entry name" value="UBCc"/>
    <property type="match status" value="1"/>
</dbReference>
<feature type="region of interest" description="Disordered" evidence="3">
    <location>
        <begin position="281"/>
        <end position="319"/>
    </location>
</feature>
<feature type="region of interest" description="Disordered" evidence="3">
    <location>
        <begin position="1"/>
        <end position="133"/>
    </location>
</feature>
<dbReference type="CDD" id="cd23810">
    <property type="entry name" value="UBCc_BIRC6"/>
    <property type="match status" value="1"/>
</dbReference>
<dbReference type="PROSITE" id="PS50127">
    <property type="entry name" value="UBC_2"/>
    <property type="match status" value="1"/>
</dbReference>
<keyword evidence="1" id="KW-0808">Transferase</keyword>
<feature type="compositionally biased region" description="Acidic residues" evidence="3">
    <location>
        <begin position="89"/>
        <end position="99"/>
    </location>
</feature>
<dbReference type="OrthoDB" id="47801at2759"/>
<dbReference type="SUPFAM" id="SSF54495">
    <property type="entry name" value="UBC-like"/>
    <property type="match status" value="1"/>
</dbReference>
<dbReference type="Gene3D" id="3.10.110.10">
    <property type="entry name" value="Ubiquitin Conjugating Enzyme"/>
    <property type="match status" value="1"/>
</dbReference>
<organism evidence="5 6">
    <name type="scientific">Trametes coccinea (strain BRFM310)</name>
    <name type="common">Pycnoporus coccineus</name>
    <dbReference type="NCBI Taxonomy" id="1353009"/>
    <lineage>
        <taxon>Eukaryota</taxon>
        <taxon>Fungi</taxon>
        <taxon>Dikarya</taxon>
        <taxon>Basidiomycota</taxon>
        <taxon>Agaricomycotina</taxon>
        <taxon>Agaricomycetes</taxon>
        <taxon>Polyporales</taxon>
        <taxon>Polyporaceae</taxon>
        <taxon>Trametes</taxon>
    </lineage>
</organism>
<keyword evidence="2" id="KW-0833">Ubl conjugation pathway</keyword>
<evidence type="ECO:0000256" key="1">
    <source>
        <dbReference type="ARBA" id="ARBA00022679"/>
    </source>
</evidence>
<feature type="domain" description="UBC core" evidence="4">
    <location>
        <begin position="588"/>
        <end position="762"/>
    </location>
</feature>
<proteinExistence type="predicted"/>
<protein>
    <recommendedName>
        <fullName evidence="4">UBC core domain-containing protein</fullName>
    </recommendedName>
</protein>
<reference evidence="5 6" key="1">
    <citation type="journal article" date="2015" name="Biotechnol. Biofuels">
        <title>Enhanced degradation of softwood versus hardwood by the white-rot fungus Pycnoporus coccineus.</title>
        <authorList>
            <person name="Couturier M."/>
            <person name="Navarro D."/>
            <person name="Chevret D."/>
            <person name="Henrissat B."/>
            <person name="Piumi F."/>
            <person name="Ruiz-Duenas F.J."/>
            <person name="Martinez A.T."/>
            <person name="Grigoriev I.V."/>
            <person name="Riley R."/>
            <person name="Lipzen A."/>
            <person name="Berrin J.G."/>
            <person name="Master E.R."/>
            <person name="Rosso M.N."/>
        </authorList>
    </citation>
    <scope>NUCLEOTIDE SEQUENCE [LARGE SCALE GENOMIC DNA]</scope>
    <source>
        <strain evidence="5 6">BRFM310</strain>
    </source>
</reference>
<sequence length="883" mass="97161">MRGQKRRLSVEPENAPKTKRPALASGPNADDGEDSLESILALIQAQEESEALARKLQQEWNPPGPSNSSAPKDSGASRRAATPDSVIEISDDEHQEDDETIARRLAKQWELEDTVPGTVPAPPTNLPSTKGKATSLLNTQSTTRGELPTSALEQFRYLFTRNKTCSCDAEIPSPRGYVVLSSQKLPVDVLRLLHVPCKSCNTNHCRGCMSSTACPSSCKGNGQAMDCPVKTCCAEVRAIALFEVLGAFDRQYLEERATSDERARETAAKARYTHTGSVGPGGTGYGCDNRGWGDNRRRGRGRGRGRAGEDDIPPQDSASHSRFDEVIACAIKTVTDYLPSPYRDDAQMYDMLPHPSIGSLLLASQLPDLLGTLLRNDSVTDWIARSDVYHAMLALLRRMADCELTLEVLVGARWETTKSCGLEEWMWDDGEIVWEKDTETGRLVPAPPLYVHFKKLTKQCETFLAGASHMLESAAAGEDAETLVKATSLCGDIIAAKDDIERAMTIMGKDPATILEMAHQSSAMTQVKGKARDPAIDMERTYASECERLAFKHVSLSRPSTKGMGLDYPDYHYAQDLSRTANATRNPKDRLHLVKELAVMATSLPPGVWVRVDEVRNDALKIMIAGPDGTPYAGGLFEFDCFIPLEYPNKPPLMHLRTTGGGTVRFNPNLYSNGKVCLSLLGTWEGRPEEMWQPRKSTLLQVLVSIQSMILIEHPWFNEPGRGHTNPNLPASVAYNQELAKETIRWAIVDWLNDKHRDGLWGDVIASHFLTRNEVIRKCILDWAARAPVIRRYRAGPEHKPHVPMGVLDVANHPPYPSAENFQPSLAGTGGYYGGASAGVAWQNPIPSAHRAGPAPANGRREIDLLDEFDKGIERVAAWKLSG</sequence>
<keyword evidence="6" id="KW-1185">Reference proteome</keyword>
<evidence type="ECO:0000259" key="4">
    <source>
        <dbReference type="PROSITE" id="PS50127"/>
    </source>
</evidence>
<name>A0A1Y2II57_TRAC3</name>
<dbReference type="EMBL" id="KZ084115">
    <property type="protein sequence ID" value="OSD00825.1"/>
    <property type="molecule type" value="Genomic_DNA"/>
</dbReference>
<dbReference type="GO" id="GO:0016740">
    <property type="term" value="F:transferase activity"/>
    <property type="evidence" value="ECO:0007669"/>
    <property type="project" value="UniProtKB-KW"/>
</dbReference>
<gene>
    <name evidence="5" type="ORF">PYCCODRAFT_1478855</name>
</gene>
<dbReference type="STRING" id="1353009.A0A1Y2II57"/>
<dbReference type="PANTHER" id="PTHR46116">
    <property type="entry name" value="(E3-INDEPENDENT) E2 UBIQUITIN-CONJUGATING ENZYME"/>
    <property type="match status" value="1"/>
</dbReference>
<evidence type="ECO:0000313" key="6">
    <source>
        <dbReference type="Proteomes" id="UP000193067"/>
    </source>
</evidence>
<evidence type="ECO:0000256" key="2">
    <source>
        <dbReference type="ARBA" id="ARBA00022786"/>
    </source>
</evidence>
<evidence type="ECO:0000256" key="3">
    <source>
        <dbReference type="SAM" id="MobiDB-lite"/>
    </source>
</evidence>
<dbReference type="Proteomes" id="UP000193067">
    <property type="component" value="Unassembled WGS sequence"/>
</dbReference>
<dbReference type="InterPro" id="IPR000608">
    <property type="entry name" value="UBC"/>
</dbReference>
<dbReference type="InterPro" id="IPR016135">
    <property type="entry name" value="UBQ-conjugating_enzyme/RWD"/>
</dbReference>
<evidence type="ECO:0000313" key="5">
    <source>
        <dbReference type="EMBL" id="OSD00825.1"/>
    </source>
</evidence>
<dbReference type="AlphaFoldDB" id="A0A1Y2II57"/>
<accession>A0A1Y2II57</accession>
<dbReference type="Pfam" id="PF00179">
    <property type="entry name" value="UQ_con"/>
    <property type="match status" value="1"/>
</dbReference>